<proteinExistence type="inferred from homology"/>
<comment type="caution">
    <text evidence="2">The sequence shown here is derived from an EMBL/GenBank/DDBJ whole genome shotgun (WGS) entry which is preliminary data.</text>
</comment>
<organism evidence="2 3">
    <name type="scientific">Nocardia testacea</name>
    <dbReference type="NCBI Taxonomy" id="248551"/>
    <lineage>
        <taxon>Bacteria</taxon>
        <taxon>Bacillati</taxon>
        <taxon>Actinomycetota</taxon>
        <taxon>Actinomycetes</taxon>
        <taxon>Mycobacteriales</taxon>
        <taxon>Nocardiaceae</taxon>
        <taxon>Nocardia</taxon>
    </lineage>
</organism>
<reference evidence="2 3" key="1">
    <citation type="submission" date="2024-10" db="EMBL/GenBank/DDBJ databases">
        <title>The Natural Products Discovery Center: Release of the First 8490 Sequenced Strains for Exploring Actinobacteria Biosynthetic Diversity.</title>
        <authorList>
            <person name="Kalkreuter E."/>
            <person name="Kautsar S.A."/>
            <person name="Yang D."/>
            <person name="Bader C.D."/>
            <person name="Teijaro C.N."/>
            <person name="Fluegel L."/>
            <person name="Davis C.M."/>
            <person name="Simpson J.R."/>
            <person name="Lauterbach L."/>
            <person name="Steele A.D."/>
            <person name="Gui C."/>
            <person name="Meng S."/>
            <person name="Li G."/>
            <person name="Viehrig K."/>
            <person name="Ye F."/>
            <person name="Su P."/>
            <person name="Kiefer A.F."/>
            <person name="Nichols A."/>
            <person name="Cepeda A.J."/>
            <person name="Yan W."/>
            <person name="Fan B."/>
            <person name="Jiang Y."/>
            <person name="Adhikari A."/>
            <person name="Zheng C.-J."/>
            <person name="Schuster L."/>
            <person name="Cowan T.M."/>
            <person name="Smanski M.J."/>
            <person name="Chevrette M.G."/>
            <person name="De Carvalho L.P.S."/>
            <person name="Shen B."/>
        </authorList>
    </citation>
    <scope>NUCLEOTIDE SEQUENCE [LARGE SCALE GENOMIC DNA]</scope>
    <source>
        <strain evidence="2 3">NPDC019377</strain>
    </source>
</reference>
<dbReference type="RefSeq" id="WP_397058980.1">
    <property type="nucleotide sequence ID" value="NZ_JBIRYL010000001.1"/>
</dbReference>
<evidence type="ECO:0000256" key="1">
    <source>
        <dbReference type="ARBA" id="ARBA00038414"/>
    </source>
</evidence>
<keyword evidence="3" id="KW-1185">Reference proteome</keyword>
<accession>A0ABW7VPX3</accession>
<sequence>MTDNPVIAVVHSTIASIAPTKRAFAREMPRAQLWNLLDDRLGADADDLGIVAPHLRRRMLDLIRHGIDGGADAVLMACSMYGDTAAVAEQLWTVPVFSSDSDMFDELARLCPARVAVLASLEASAADSTARLRAYLANRDIAIQVVSVFCPGAAAAAAEGDYVQMVKALAAGLDGRSFDVVVLAQYSLSPATDDLAEATGLPVLSAPQLAARAVREQLGGRS</sequence>
<comment type="similarity">
    <text evidence="1">Belongs to the HyuE racemase family.</text>
</comment>
<gene>
    <name evidence="2" type="ORF">ACH49Z_02250</name>
</gene>
<protein>
    <submittedName>
        <fullName evidence="2">Aspartate/glutamate racemase family protein</fullName>
    </submittedName>
</protein>
<dbReference type="InterPro" id="IPR053714">
    <property type="entry name" value="Iso_Racemase_Enz_sf"/>
</dbReference>
<dbReference type="Pfam" id="PF01177">
    <property type="entry name" value="Asp_Glu_race"/>
    <property type="match status" value="1"/>
</dbReference>
<dbReference type="InterPro" id="IPR015942">
    <property type="entry name" value="Asp/Glu/hydantoin_racemase"/>
</dbReference>
<dbReference type="EMBL" id="JBIRYL010000001">
    <property type="protein sequence ID" value="MFI2228658.1"/>
    <property type="molecule type" value="Genomic_DNA"/>
</dbReference>
<evidence type="ECO:0000313" key="3">
    <source>
        <dbReference type="Proteomes" id="UP001611494"/>
    </source>
</evidence>
<dbReference type="Proteomes" id="UP001611494">
    <property type="component" value="Unassembled WGS sequence"/>
</dbReference>
<name>A0ABW7VPX3_9NOCA</name>
<evidence type="ECO:0000313" key="2">
    <source>
        <dbReference type="EMBL" id="MFI2228658.1"/>
    </source>
</evidence>
<dbReference type="Gene3D" id="3.40.50.12500">
    <property type="match status" value="1"/>
</dbReference>